<evidence type="ECO:0000313" key="3">
    <source>
        <dbReference type="Proteomes" id="UP001501222"/>
    </source>
</evidence>
<dbReference type="EMBL" id="BAABAA010000007">
    <property type="protein sequence ID" value="GAA3573199.1"/>
    <property type="molecule type" value="Genomic_DNA"/>
</dbReference>
<accession>A0ABP6XWP2</accession>
<feature type="region of interest" description="Disordered" evidence="1">
    <location>
        <begin position="1"/>
        <end position="58"/>
    </location>
</feature>
<keyword evidence="3" id="KW-1185">Reference proteome</keyword>
<proteinExistence type="predicted"/>
<name>A0ABP6XWP2_9ACTN</name>
<protein>
    <recommendedName>
        <fullName evidence="4">CsbD family protein</fullName>
    </recommendedName>
</protein>
<feature type="compositionally biased region" description="Basic and acidic residues" evidence="1">
    <location>
        <begin position="1"/>
        <end position="49"/>
    </location>
</feature>
<gene>
    <name evidence="2" type="ORF">GCM10022235_48280</name>
</gene>
<dbReference type="Proteomes" id="UP001501222">
    <property type="component" value="Unassembled WGS sequence"/>
</dbReference>
<evidence type="ECO:0000313" key="2">
    <source>
        <dbReference type="EMBL" id="GAA3573199.1"/>
    </source>
</evidence>
<reference evidence="3" key="1">
    <citation type="journal article" date="2019" name="Int. J. Syst. Evol. Microbiol.">
        <title>The Global Catalogue of Microorganisms (GCM) 10K type strain sequencing project: providing services to taxonomists for standard genome sequencing and annotation.</title>
        <authorList>
            <consortium name="The Broad Institute Genomics Platform"/>
            <consortium name="The Broad Institute Genome Sequencing Center for Infectious Disease"/>
            <person name="Wu L."/>
            <person name="Ma J."/>
        </authorList>
    </citation>
    <scope>NUCLEOTIDE SEQUENCE [LARGE SCALE GENOMIC DNA]</scope>
    <source>
        <strain evidence="3">JCM 16928</strain>
    </source>
</reference>
<organism evidence="2 3">
    <name type="scientific">Kribbella ginsengisoli</name>
    <dbReference type="NCBI Taxonomy" id="363865"/>
    <lineage>
        <taxon>Bacteria</taxon>
        <taxon>Bacillati</taxon>
        <taxon>Actinomycetota</taxon>
        <taxon>Actinomycetes</taxon>
        <taxon>Propionibacteriales</taxon>
        <taxon>Kribbellaceae</taxon>
        <taxon>Kribbella</taxon>
    </lineage>
</organism>
<sequence length="58" mass="6169">MSDDDAASRAEAAARRAEEAARQAKELAEAAREEARRNQEIRDAGRGGDGDQPGKTQG</sequence>
<evidence type="ECO:0000256" key="1">
    <source>
        <dbReference type="SAM" id="MobiDB-lite"/>
    </source>
</evidence>
<evidence type="ECO:0008006" key="4">
    <source>
        <dbReference type="Google" id="ProtNLM"/>
    </source>
</evidence>
<comment type="caution">
    <text evidence="2">The sequence shown here is derived from an EMBL/GenBank/DDBJ whole genome shotgun (WGS) entry which is preliminary data.</text>
</comment>
<dbReference type="RefSeq" id="WP_344844205.1">
    <property type="nucleotide sequence ID" value="NZ_BAABAA010000007.1"/>
</dbReference>